<accession>A0ABR2H8W8</accession>
<keyword evidence="2 3" id="KW-0067">ATP-binding</keyword>
<evidence type="ECO:0000256" key="1">
    <source>
        <dbReference type="ARBA" id="ARBA00022741"/>
    </source>
</evidence>
<sequence length="402" mass="45920">MIENFPSFSQLVSSLPFIKNEYEFLSVIGFGGSSVVFKVKSSNYKSTFFAAKVTPKTKGLNSTELNILKTLDHSYIIAIYDFFEDDLNNYLILEYCENGSLSSLIKSGQIKTDEDIIFCMKKLTEALFFCHSKGIAHRDIKPSNVLIDAYGRPKLIDFGICEILYSNHIGHNANPTNHEDNDDYYSARKKGSVKKIEKFFGSTPYLAPEVILKESYDPFSADVWSLGVSFYEIATGSLPWDRFPEKMREDAICQSMVIFPNSTSKPIQTLIMSMMRVDPKHRPTIKSILRCSLFKTQIPSTLKFLSIRRNLMTANSNIDKQDSPNNEETPLRFVPISSHPIRLQQYELHKTMNKDVPRFLASRCPSRRSSNPSQMKKLCQKPNLTRLILPQIQNKMTFSSCE</sequence>
<dbReference type="InterPro" id="IPR000719">
    <property type="entry name" value="Prot_kinase_dom"/>
</dbReference>
<comment type="similarity">
    <text evidence="4">Belongs to the protein kinase superfamily.</text>
</comment>
<dbReference type="InterPro" id="IPR008271">
    <property type="entry name" value="Ser/Thr_kinase_AS"/>
</dbReference>
<proteinExistence type="inferred from homology"/>
<dbReference type="EMBL" id="JAPFFF010000040">
    <property type="protein sequence ID" value="KAK8841835.1"/>
    <property type="molecule type" value="Genomic_DNA"/>
</dbReference>
<feature type="domain" description="Protein kinase" evidence="5">
    <location>
        <begin position="22"/>
        <end position="294"/>
    </location>
</feature>
<dbReference type="PROSITE" id="PS00108">
    <property type="entry name" value="PROTEIN_KINASE_ST"/>
    <property type="match status" value="1"/>
</dbReference>
<keyword evidence="7" id="KW-1185">Reference proteome</keyword>
<dbReference type="SMART" id="SM00220">
    <property type="entry name" value="S_TKc"/>
    <property type="match status" value="1"/>
</dbReference>
<organism evidence="6 7">
    <name type="scientific">Tritrichomonas musculus</name>
    <dbReference type="NCBI Taxonomy" id="1915356"/>
    <lineage>
        <taxon>Eukaryota</taxon>
        <taxon>Metamonada</taxon>
        <taxon>Parabasalia</taxon>
        <taxon>Tritrichomonadida</taxon>
        <taxon>Tritrichomonadidae</taxon>
        <taxon>Tritrichomonas</taxon>
    </lineage>
</organism>
<dbReference type="SUPFAM" id="SSF56112">
    <property type="entry name" value="Protein kinase-like (PK-like)"/>
    <property type="match status" value="1"/>
</dbReference>
<name>A0ABR2H8W8_9EUKA</name>
<dbReference type="InterPro" id="IPR017441">
    <property type="entry name" value="Protein_kinase_ATP_BS"/>
</dbReference>
<gene>
    <name evidence="6" type="ORF">M9Y10_026786</name>
</gene>
<keyword evidence="4" id="KW-0418">Kinase</keyword>
<dbReference type="PANTHER" id="PTHR24362:SF309">
    <property type="entry name" value="PROTEIN KINASE DOMAIN-CONTAINING PROTEIN"/>
    <property type="match status" value="1"/>
</dbReference>
<keyword evidence="4" id="KW-0808">Transferase</keyword>
<dbReference type="InterPro" id="IPR011009">
    <property type="entry name" value="Kinase-like_dom_sf"/>
</dbReference>
<evidence type="ECO:0000313" key="6">
    <source>
        <dbReference type="EMBL" id="KAK8841835.1"/>
    </source>
</evidence>
<dbReference type="Pfam" id="PF00069">
    <property type="entry name" value="Pkinase"/>
    <property type="match status" value="1"/>
</dbReference>
<dbReference type="PROSITE" id="PS50011">
    <property type="entry name" value="PROTEIN_KINASE_DOM"/>
    <property type="match status" value="1"/>
</dbReference>
<dbReference type="Proteomes" id="UP001470230">
    <property type="component" value="Unassembled WGS sequence"/>
</dbReference>
<protein>
    <recommendedName>
        <fullName evidence="5">Protein kinase domain-containing protein</fullName>
    </recommendedName>
</protein>
<reference evidence="6 7" key="1">
    <citation type="submission" date="2024-04" db="EMBL/GenBank/DDBJ databases">
        <title>Tritrichomonas musculus Genome.</title>
        <authorList>
            <person name="Alves-Ferreira E."/>
            <person name="Grigg M."/>
            <person name="Lorenzi H."/>
            <person name="Galac M."/>
        </authorList>
    </citation>
    <scope>NUCLEOTIDE SEQUENCE [LARGE SCALE GENOMIC DNA]</scope>
    <source>
        <strain evidence="6 7">EAF2021</strain>
    </source>
</reference>
<evidence type="ECO:0000256" key="3">
    <source>
        <dbReference type="PROSITE-ProRule" id="PRU10141"/>
    </source>
</evidence>
<evidence type="ECO:0000313" key="7">
    <source>
        <dbReference type="Proteomes" id="UP001470230"/>
    </source>
</evidence>
<dbReference type="PROSITE" id="PS00107">
    <property type="entry name" value="PROTEIN_KINASE_ATP"/>
    <property type="match status" value="1"/>
</dbReference>
<comment type="caution">
    <text evidence="6">The sequence shown here is derived from an EMBL/GenBank/DDBJ whole genome shotgun (WGS) entry which is preliminary data.</text>
</comment>
<dbReference type="Gene3D" id="1.10.510.10">
    <property type="entry name" value="Transferase(Phosphotransferase) domain 1"/>
    <property type="match status" value="1"/>
</dbReference>
<evidence type="ECO:0000256" key="4">
    <source>
        <dbReference type="RuleBase" id="RU000304"/>
    </source>
</evidence>
<evidence type="ECO:0000259" key="5">
    <source>
        <dbReference type="PROSITE" id="PS50011"/>
    </source>
</evidence>
<feature type="binding site" evidence="3">
    <location>
        <position position="52"/>
    </location>
    <ligand>
        <name>ATP</name>
        <dbReference type="ChEBI" id="CHEBI:30616"/>
    </ligand>
</feature>
<dbReference type="PANTHER" id="PTHR24362">
    <property type="entry name" value="SERINE/THREONINE-PROTEIN KINASE NEK"/>
    <property type="match status" value="1"/>
</dbReference>
<keyword evidence="1 3" id="KW-0547">Nucleotide-binding</keyword>
<keyword evidence="4" id="KW-0723">Serine/threonine-protein kinase</keyword>
<evidence type="ECO:0000256" key="2">
    <source>
        <dbReference type="ARBA" id="ARBA00022840"/>
    </source>
</evidence>